<name>A0A7G2F558_ARATH</name>
<gene>
    <name evidence="2" type="ORF">AT9943_LOCUS18169</name>
</gene>
<dbReference type="Gene3D" id="3.80.10.10">
    <property type="entry name" value="Ribonuclease Inhibitor"/>
    <property type="match status" value="2"/>
</dbReference>
<evidence type="ECO:0000313" key="3">
    <source>
        <dbReference type="Proteomes" id="UP000516314"/>
    </source>
</evidence>
<evidence type="ECO:0000313" key="2">
    <source>
        <dbReference type="EMBL" id="CAD5330646.1"/>
    </source>
</evidence>
<dbReference type="InterPro" id="IPR053781">
    <property type="entry name" value="F-box_AtFBL13-like"/>
</dbReference>
<dbReference type="AlphaFoldDB" id="A0A7G2F558"/>
<reference evidence="2 3" key="1">
    <citation type="submission" date="2020-09" db="EMBL/GenBank/DDBJ databases">
        <authorList>
            <person name="Ashkenazy H."/>
        </authorList>
    </citation>
    <scope>NUCLEOTIDE SEQUENCE [LARGE SCALE GENOMIC DNA]</scope>
    <source>
        <strain evidence="3">cv. Cdm-0</strain>
    </source>
</reference>
<dbReference type="Pfam" id="PF00646">
    <property type="entry name" value="F-box"/>
    <property type="match status" value="2"/>
</dbReference>
<protein>
    <submittedName>
        <fullName evidence="2">(thale cress) hypothetical protein</fullName>
    </submittedName>
</protein>
<dbReference type="SMART" id="SM00367">
    <property type="entry name" value="LRR_CC"/>
    <property type="match status" value="3"/>
</dbReference>
<dbReference type="EMBL" id="LR881470">
    <property type="protein sequence ID" value="CAD5330646.1"/>
    <property type="molecule type" value="Genomic_DNA"/>
</dbReference>
<dbReference type="Proteomes" id="UP000516314">
    <property type="component" value="Chromosome 5"/>
</dbReference>
<dbReference type="InterPro" id="IPR055411">
    <property type="entry name" value="LRR_FXL15/At3g58940/PEG3-like"/>
</dbReference>
<organism evidence="2 3">
    <name type="scientific">Arabidopsis thaliana</name>
    <name type="common">Mouse-ear cress</name>
    <dbReference type="NCBI Taxonomy" id="3702"/>
    <lineage>
        <taxon>Eukaryota</taxon>
        <taxon>Viridiplantae</taxon>
        <taxon>Streptophyta</taxon>
        <taxon>Embryophyta</taxon>
        <taxon>Tracheophyta</taxon>
        <taxon>Spermatophyta</taxon>
        <taxon>Magnoliopsida</taxon>
        <taxon>eudicotyledons</taxon>
        <taxon>Gunneridae</taxon>
        <taxon>Pentapetalae</taxon>
        <taxon>rosids</taxon>
        <taxon>malvids</taxon>
        <taxon>Brassicales</taxon>
        <taxon>Brassicaceae</taxon>
        <taxon>Camelineae</taxon>
        <taxon>Arabidopsis</taxon>
    </lineage>
</organism>
<dbReference type="PANTHER" id="PTHR32153">
    <property type="entry name" value="OJ000223_09.16 PROTEIN"/>
    <property type="match status" value="1"/>
</dbReference>
<dbReference type="SUPFAM" id="SSF81383">
    <property type="entry name" value="F-box domain"/>
    <property type="match status" value="2"/>
</dbReference>
<proteinExistence type="predicted"/>
<dbReference type="SMART" id="SM00256">
    <property type="entry name" value="FBOX"/>
    <property type="match status" value="2"/>
</dbReference>
<feature type="domain" description="F-box" evidence="1">
    <location>
        <begin position="363"/>
        <end position="413"/>
    </location>
</feature>
<dbReference type="PROSITE" id="PS50181">
    <property type="entry name" value="FBOX"/>
    <property type="match status" value="2"/>
</dbReference>
<dbReference type="InterPro" id="IPR036047">
    <property type="entry name" value="F-box-like_dom_sf"/>
</dbReference>
<dbReference type="CDD" id="cd22160">
    <property type="entry name" value="F-box_AtFBL13-like"/>
    <property type="match status" value="2"/>
</dbReference>
<accession>A0A7G2F558</accession>
<feature type="domain" description="F-box" evidence="1">
    <location>
        <begin position="27"/>
        <end position="76"/>
    </location>
</feature>
<evidence type="ECO:0000259" key="1">
    <source>
        <dbReference type="PROSITE" id="PS50181"/>
    </source>
</evidence>
<dbReference type="InterPro" id="IPR044997">
    <property type="entry name" value="F-box_plant"/>
</dbReference>
<dbReference type="Gene3D" id="1.20.1280.50">
    <property type="match status" value="2"/>
</dbReference>
<dbReference type="InterPro" id="IPR032675">
    <property type="entry name" value="LRR_dom_sf"/>
</dbReference>
<sequence length="780" mass="89553">MEEEDHATFAVGNPSHRFDRPLIRRSSDSISNLPDEILHHILSFIPETNLVIRTSVLSKRWRHVWSKTPHLSFEWLMVSPKLINKTLASYTASKITSFHLCTSYSYEAGHVHSLIEFAMSHNVDNLSLAFSSFPPCNKFPDFFYTSSSLKRVELRSASLTPSCIVSWTSLRDLSLTRCNLSDKSFLKILSGCPILESLSLKFCESLKYLDLSKSLRLTRLEIERRSCFREPMQSMQIVAPHIHYLRLRDSEAHCTFLWDCVNSYLKKQRWRLKDEIFPTSQEYEVVKPKVMASFMELLLANTNTLETLVVQLGSCIARSRFKELFQIALTLSHDKKMRFKQPSRRDRPVMFKRSKNVSVDVGVDSISDLPDAVLQHIFSYIPTELAIRTSVLSKRWRHVWSETPHLSFEWLKVSPKLINKTLASYTASKIKSFHLCTRYSYEADTHHVNSSIEFAMSHNVDDLSLACMVSWTSLKNLSLTDCTMSDESFLEILSGCPILESLSLKFCMSLKYLNLSKSLRLTRLEIERISYIRAPMLSMQIVAPYIHYLRLRDSEAHCTFVDVSSLTEANVDVSTFHPRTCYHDFDPLDPHDLLVMVQTMLKTFQKVEKLTLGVNLLQMLSLSKIPSLPLPMLKVKTLTLETMIIRSVVPGIARLLQNSPGLKKITVYTTNPCNTEVEPCVNSYLDAQDLNPDQWWRLDDVVFPISSEYEVLKPEIMASFMELLLANTRTLETLVVELGSCVARSRFKELFQIALTLSHDKKSQLCSSEAMADLIQQLYL</sequence>
<dbReference type="SUPFAM" id="SSF52047">
    <property type="entry name" value="RNI-like"/>
    <property type="match status" value="2"/>
</dbReference>
<dbReference type="InterPro" id="IPR001810">
    <property type="entry name" value="F-box_dom"/>
</dbReference>
<dbReference type="InterPro" id="IPR006553">
    <property type="entry name" value="Leu-rich_rpt_Cys-con_subtyp"/>
</dbReference>
<dbReference type="Pfam" id="PF24758">
    <property type="entry name" value="LRR_At5g56370"/>
    <property type="match status" value="2"/>
</dbReference>